<evidence type="ECO:0000313" key="2">
    <source>
        <dbReference type="Proteomes" id="UP001139494"/>
    </source>
</evidence>
<gene>
    <name evidence="1" type="ORF">KM295_09115</name>
</gene>
<dbReference type="Proteomes" id="UP001139494">
    <property type="component" value="Unassembled WGS sequence"/>
</dbReference>
<reference evidence="1" key="1">
    <citation type="journal article" date="2023" name="Front. Microbiol.">
        <title>Genomic-based phylogenetic and metabolic analyses of the genus Natronomonas, and description of Natronomonas aquatica sp. nov.</title>
        <authorList>
            <person name="Garcia-Roldan A."/>
            <person name="Duran-Viseras A."/>
            <person name="de la Haba R.R."/>
            <person name="Corral P."/>
            <person name="Sanchez-Porro C."/>
            <person name="Ventosa A."/>
        </authorList>
    </citation>
    <scope>NUCLEOTIDE SEQUENCE</scope>
    <source>
        <strain evidence="1">F2-12</strain>
    </source>
</reference>
<comment type="caution">
    <text evidence="1">The sequence shown here is derived from an EMBL/GenBank/DDBJ whole genome shotgun (WGS) entry which is preliminary data.</text>
</comment>
<dbReference type="AlphaFoldDB" id="A0A9R1CTD1"/>
<accession>A0A9R1CTD1</accession>
<name>A0A9R1CTD1_9EURY</name>
<sequence length="329" mass="38043">MSRWVPWSNRNSEVEQRIHQEFTDTAANRISFSLNQIATRAEIADAYTEYRTEVGKHANYFETANTSPAKQSLDKFISTEGHDDVLTLIEILINELWEESTLSGENHPIEELLDIDHKLRRILVEEGILLRIRPEKNEIETFAEALGKYREAKNSSGYSSRHSSTPSRPEKPFNIHFETLADKSVIESDQQLRALGKKGRWEEEVSPYNEAWTQYQDEQFSYLIAEKLYNSLEAVLIKICVEERGWNNEGDGVSAYLNSIKDNGLFDPNEAMFAEWEQVINGLQIGVQRTGGDRKRHETFDQDYSILLLHQVGAFLTFVINRYEDQYPN</sequence>
<keyword evidence="2" id="KW-1185">Reference proteome</keyword>
<dbReference type="EMBL" id="JAHLKM010000010">
    <property type="protein sequence ID" value="MCQ4333632.1"/>
    <property type="molecule type" value="Genomic_DNA"/>
</dbReference>
<dbReference type="RefSeq" id="WP_256029658.1">
    <property type="nucleotide sequence ID" value="NZ_JAHLKM010000010.1"/>
</dbReference>
<protein>
    <submittedName>
        <fullName evidence="1">Uncharacterized protein</fullName>
    </submittedName>
</protein>
<evidence type="ECO:0000313" key="1">
    <source>
        <dbReference type="EMBL" id="MCQ4333632.1"/>
    </source>
</evidence>
<organism evidence="1 2">
    <name type="scientific">Natronomonas aquatica</name>
    <dbReference type="NCBI Taxonomy" id="2841590"/>
    <lineage>
        <taxon>Archaea</taxon>
        <taxon>Methanobacteriati</taxon>
        <taxon>Methanobacteriota</taxon>
        <taxon>Stenosarchaea group</taxon>
        <taxon>Halobacteria</taxon>
        <taxon>Halobacteriales</taxon>
        <taxon>Natronomonadaceae</taxon>
        <taxon>Natronomonas</taxon>
    </lineage>
</organism>
<proteinExistence type="predicted"/>